<evidence type="ECO:0000313" key="3">
    <source>
        <dbReference type="Proteomes" id="UP001215280"/>
    </source>
</evidence>
<gene>
    <name evidence="2" type="ORF">DFH07DRAFT_573681</name>
</gene>
<proteinExistence type="predicted"/>
<evidence type="ECO:0000256" key="1">
    <source>
        <dbReference type="SAM" id="MobiDB-lite"/>
    </source>
</evidence>
<accession>A0AAD7ISI6</accession>
<evidence type="ECO:0000313" key="2">
    <source>
        <dbReference type="EMBL" id="KAJ7747922.1"/>
    </source>
</evidence>
<organism evidence="2 3">
    <name type="scientific">Mycena maculata</name>
    <dbReference type="NCBI Taxonomy" id="230809"/>
    <lineage>
        <taxon>Eukaryota</taxon>
        <taxon>Fungi</taxon>
        <taxon>Dikarya</taxon>
        <taxon>Basidiomycota</taxon>
        <taxon>Agaricomycotina</taxon>
        <taxon>Agaricomycetes</taxon>
        <taxon>Agaricomycetidae</taxon>
        <taxon>Agaricales</taxon>
        <taxon>Marasmiineae</taxon>
        <taxon>Mycenaceae</taxon>
        <taxon>Mycena</taxon>
    </lineage>
</organism>
<feature type="compositionally biased region" description="Pro residues" evidence="1">
    <location>
        <begin position="66"/>
        <end position="75"/>
    </location>
</feature>
<name>A0AAD7ISI6_9AGAR</name>
<feature type="compositionally biased region" description="Basic residues" evidence="1">
    <location>
        <begin position="138"/>
        <end position="164"/>
    </location>
</feature>
<dbReference type="EMBL" id="JARJLG010000092">
    <property type="protein sequence ID" value="KAJ7747922.1"/>
    <property type="molecule type" value="Genomic_DNA"/>
</dbReference>
<dbReference type="AlphaFoldDB" id="A0AAD7ISI6"/>
<comment type="caution">
    <text evidence="2">The sequence shown here is derived from an EMBL/GenBank/DDBJ whole genome shotgun (WGS) entry which is preliminary data.</text>
</comment>
<feature type="region of interest" description="Disordered" evidence="1">
    <location>
        <begin position="136"/>
        <end position="201"/>
    </location>
</feature>
<feature type="compositionally biased region" description="Basic residues" evidence="1">
    <location>
        <begin position="192"/>
        <end position="201"/>
    </location>
</feature>
<protein>
    <submittedName>
        <fullName evidence="2">Uncharacterized protein</fullName>
    </submittedName>
</protein>
<reference evidence="2" key="1">
    <citation type="submission" date="2023-03" db="EMBL/GenBank/DDBJ databases">
        <title>Massive genome expansion in bonnet fungi (Mycena s.s.) driven by repeated elements and novel gene families across ecological guilds.</title>
        <authorList>
            <consortium name="Lawrence Berkeley National Laboratory"/>
            <person name="Harder C.B."/>
            <person name="Miyauchi S."/>
            <person name="Viragh M."/>
            <person name="Kuo A."/>
            <person name="Thoen E."/>
            <person name="Andreopoulos B."/>
            <person name="Lu D."/>
            <person name="Skrede I."/>
            <person name="Drula E."/>
            <person name="Henrissat B."/>
            <person name="Morin E."/>
            <person name="Kohler A."/>
            <person name="Barry K."/>
            <person name="LaButti K."/>
            <person name="Morin E."/>
            <person name="Salamov A."/>
            <person name="Lipzen A."/>
            <person name="Mereny Z."/>
            <person name="Hegedus B."/>
            <person name="Baldrian P."/>
            <person name="Stursova M."/>
            <person name="Weitz H."/>
            <person name="Taylor A."/>
            <person name="Grigoriev I.V."/>
            <person name="Nagy L.G."/>
            <person name="Martin F."/>
            <person name="Kauserud H."/>
        </authorList>
    </citation>
    <scope>NUCLEOTIDE SEQUENCE</scope>
    <source>
        <strain evidence="2">CBHHK188m</strain>
    </source>
</reference>
<feature type="compositionally biased region" description="Basic residues" evidence="1">
    <location>
        <begin position="171"/>
        <end position="185"/>
    </location>
</feature>
<dbReference type="Proteomes" id="UP001215280">
    <property type="component" value="Unassembled WGS sequence"/>
</dbReference>
<sequence>MQQVPYLSTRLVILPLSSQPMSGKAPPRGPRALLGNRNPPTGPRSLTNGFINGRIKRPPSPDEDPPPPPPPPPEPIGFGIAGPSSRPAIAFSFTRVNSLPHPPLPRRPCRPHLYRMQDQAWPRSSLLSRKQVFQYSSRRARSIGKHRQQQNRVPRHHLRNRKPHPRPENRHLRHRSLHLRPHQNTRHPPNQFHHRAPRRRR</sequence>
<feature type="region of interest" description="Disordered" evidence="1">
    <location>
        <begin position="17"/>
        <end position="84"/>
    </location>
</feature>
<keyword evidence="3" id="KW-1185">Reference proteome</keyword>